<organism evidence="3 4">
    <name type="scientific">Leeuwenhoekiella aequorea</name>
    <dbReference type="NCBI Taxonomy" id="283736"/>
    <lineage>
        <taxon>Bacteria</taxon>
        <taxon>Pseudomonadati</taxon>
        <taxon>Bacteroidota</taxon>
        <taxon>Flavobacteriia</taxon>
        <taxon>Flavobacteriales</taxon>
        <taxon>Flavobacteriaceae</taxon>
        <taxon>Leeuwenhoekiella</taxon>
    </lineage>
</organism>
<dbReference type="AlphaFoldDB" id="A0A4Q0PFI7"/>
<dbReference type="RefSeq" id="WP_128756628.1">
    <property type="nucleotide sequence ID" value="NZ_QOVM01000001.1"/>
</dbReference>
<keyword evidence="4" id="KW-1185">Reference proteome</keyword>
<reference evidence="3 4" key="1">
    <citation type="submission" date="2018-07" db="EMBL/GenBank/DDBJ databases">
        <title>Leeuwenhoekiella genomics.</title>
        <authorList>
            <person name="Tahon G."/>
            <person name="Willems A."/>
        </authorList>
    </citation>
    <scope>NUCLEOTIDE SEQUENCE [LARGE SCALE GENOMIC DNA]</scope>
    <source>
        <strain evidence="3 4">LMG 22550</strain>
    </source>
</reference>
<evidence type="ECO:0000259" key="1">
    <source>
        <dbReference type="Pfam" id="PF00534"/>
    </source>
</evidence>
<comment type="caution">
    <text evidence="3">The sequence shown here is derived from an EMBL/GenBank/DDBJ whole genome shotgun (WGS) entry which is preliminary data.</text>
</comment>
<dbReference type="Pfam" id="PF00534">
    <property type="entry name" value="Glycos_transf_1"/>
    <property type="match status" value="1"/>
</dbReference>
<gene>
    <name evidence="3" type="ORF">DSM00_715</name>
</gene>
<dbReference type="EMBL" id="QOVM01000001">
    <property type="protein sequence ID" value="RXG24919.1"/>
    <property type="molecule type" value="Genomic_DNA"/>
</dbReference>
<dbReference type="GO" id="GO:0016757">
    <property type="term" value="F:glycosyltransferase activity"/>
    <property type="evidence" value="ECO:0007669"/>
    <property type="project" value="InterPro"/>
</dbReference>
<dbReference type="Proteomes" id="UP000289238">
    <property type="component" value="Unassembled WGS sequence"/>
</dbReference>
<sequence length="357" mass="40450">MRVLQLIDSLEVGGAERMAVNYANALLNEIEVSALCTTRAEGDLKNLVQPDIPYLFLNKKHTLDLSAFLRLRRFVKNHKIQIIQAHGSSYFTAVLVKIITPALKVVWHDHYGNSEYLKERETRFLMPLSRFFDAVISVNDKLSRWSNEYLNIEKHIFLKNFIADACPLDQDFNPNGIKGKRLVCVANLRPQKNHTLLLKAFEEVLKKDDEYTLHLFGSKVDPVYSQMILSSLKTPHFNGKIFYYGTHLKLSAVLPYFDIGILASHSEGLPLALLEYGQAGLAVIATDVGDCAKVLDGCGQVIQPGNLDSLVAAISKYAEEPELRLKYATLLKERIDTEYSDQAQVNQLLYLYEHIIH</sequence>
<protein>
    <submittedName>
        <fullName evidence="3">Glycosyltransferase involved in cell wall biosynthesis</fullName>
    </submittedName>
</protein>
<feature type="domain" description="Glycosyl transferase family 1" evidence="1">
    <location>
        <begin position="178"/>
        <end position="327"/>
    </location>
</feature>
<evidence type="ECO:0000313" key="3">
    <source>
        <dbReference type="EMBL" id="RXG24919.1"/>
    </source>
</evidence>
<evidence type="ECO:0000259" key="2">
    <source>
        <dbReference type="Pfam" id="PF13439"/>
    </source>
</evidence>
<dbReference type="OrthoDB" id="823685at2"/>
<name>A0A4Q0PFI7_9FLAO</name>
<feature type="domain" description="Glycosyltransferase subfamily 4-like N-terminal" evidence="2">
    <location>
        <begin position="12"/>
        <end position="153"/>
    </location>
</feature>
<keyword evidence="3" id="KW-0808">Transferase</keyword>
<dbReference type="PANTHER" id="PTHR12526">
    <property type="entry name" value="GLYCOSYLTRANSFERASE"/>
    <property type="match status" value="1"/>
</dbReference>
<dbReference type="Gene3D" id="3.40.50.2000">
    <property type="entry name" value="Glycogen Phosphorylase B"/>
    <property type="match status" value="2"/>
</dbReference>
<dbReference type="InterPro" id="IPR028098">
    <property type="entry name" value="Glyco_trans_4-like_N"/>
</dbReference>
<dbReference type="InterPro" id="IPR001296">
    <property type="entry name" value="Glyco_trans_1"/>
</dbReference>
<dbReference type="SUPFAM" id="SSF53756">
    <property type="entry name" value="UDP-Glycosyltransferase/glycogen phosphorylase"/>
    <property type="match status" value="1"/>
</dbReference>
<proteinExistence type="predicted"/>
<dbReference type="Pfam" id="PF13439">
    <property type="entry name" value="Glyco_transf_4"/>
    <property type="match status" value="1"/>
</dbReference>
<evidence type="ECO:0000313" key="4">
    <source>
        <dbReference type="Proteomes" id="UP000289238"/>
    </source>
</evidence>
<accession>A0A4Q0PFI7</accession>